<protein>
    <submittedName>
        <fullName evidence="2">RES domain-containing protein</fullName>
    </submittedName>
</protein>
<dbReference type="AlphaFoldDB" id="A0A4P8YQW1"/>
<evidence type="ECO:0000313" key="3">
    <source>
        <dbReference type="Proteomes" id="UP000302163"/>
    </source>
</evidence>
<organism evidence="2 3">
    <name type="scientific">Jejubacter calystegiae</name>
    <dbReference type="NCBI Taxonomy" id="2579935"/>
    <lineage>
        <taxon>Bacteria</taxon>
        <taxon>Pseudomonadati</taxon>
        <taxon>Pseudomonadota</taxon>
        <taxon>Gammaproteobacteria</taxon>
        <taxon>Enterobacterales</taxon>
        <taxon>Enterobacteriaceae</taxon>
        <taxon>Jejubacter</taxon>
    </lineage>
</organism>
<evidence type="ECO:0000259" key="1">
    <source>
        <dbReference type="SMART" id="SM00953"/>
    </source>
</evidence>
<name>A0A4P8YQW1_9ENTR</name>
<gene>
    <name evidence="2" type="ORF">FEM41_16340</name>
</gene>
<accession>A0A4P8YQW1</accession>
<feature type="domain" description="RES" evidence="1">
    <location>
        <begin position="43"/>
        <end position="187"/>
    </location>
</feature>
<dbReference type="Proteomes" id="UP000302163">
    <property type="component" value="Chromosome"/>
</dbReference>
<keyword evidence="3" id="KW-1185">Reference proteome</keyword>
<dbReference type="Pfam" id="PF08808">
    <property type="entry name" value="RES"/>
    <property type="match status" value="1"/>
</dbReference>
<evidence type="ECO:0000313" key="2">
    <source>
        <dbReference type="EMBL" id="QCT21102.1"/>
    </source>
</evidence>
<dbReference type="OrthoDB" id="7257056at2"/>
<dbReference type="KEGG" id="izh:FEM41_16340"/>
<dbReference type="RefSeq" id="WP_138097258.1">
    <property type="nucleotide sequence ID" value="NZ_CP040428.1"/>
</dbReference>
<proteinExistence type="predicted"/>
<sequence>MAEGRPASLIPLPGHDTRVKTGVWDAGRPLHRIHSLRFGASQFNPGLGDARFSPLRDAQGLPVSTLYAGASPDVVIMETLFHDLPQHSDGAPFDLARLGGLAWSRLIPLRPLTLIMLTPMTLRRLGIKRSQLLDSDASQYPITRLWALALWQQNPTAQGLCWSSRQHGDEALMLFGDRVAQRQFDVEVASRPLIQCDELLERVETLADEMGVVLLPPGGGYG</sequence>
<dbReference type="EMBL" id="CP040428">
    <property type="protein sequence ID" value="QCT21102.1"/>
    <property type="molecule type" value="Genomic_DNA"/>
</dbReference>
<dbReference type="SMART" id="SM00953">
    <property type="entry name" value="RES"/>
    <property type="match status" value="1"/>
</dbReference>
<dbReference type="InterPro" id="IPR014914">
    <property type="entry name" value="RES_dom"/>
</dbReference>
<reference evidence="2 3" key="1">
    <citation type="submission" date="2019-05" db="EMBL/GenBank/DDBJ databases">
        <title>Complete genome sequence of Izhakiella calystegiae KSNA2, an endophyte isolated from beach morning glory (Calystegia soldanella).</title>
        <authorList>
            <person name="Jiang L."/>
            <person name="Jeong J.C."/>
            <person name="Kim C.Y."/>
            <person name="Kim D.H."/>
            <person name="Kim S.W."/>
            <person name="Lee j."/>
        </authorList>
    </citation>
    <scope>NUCLEOTIDE SEQUENCE [LARGE SCALE GENOMIC DNA]</scope>
    <source>
        <strain evidence="2 3">KSNA2</strain>
    </source>
</reference>